<comment type="caution">
    <text evidence="2">The sequence shown here is derived from an EMBL/GenBank/DDBJ whole genome shotgun (WGS) entry which is preliminary data.</text>
</comment>
<organism evidence="2 3">
    <name type="scientific">Steinernema carpocapsae</name>
    <name type="common">Entomopathogenic nematode</name>
    <dbReference type="NCBI Taxonomy" id="34508"/>
    <lineage>
        <taxon>Eukaryota</taxon>
        <taxon>Metazoa</taxon>
        <taxon>Ecdysozoa</taxon>
        <taxon>Nematoda</taxon>
        <taxon>Chromadorea</taxon>
        <taxon>Rhabditida</taxon>
        <taxon>Tylenchina</taxon>
        <taxon>Panagrolaimomorpha</taxon>
        <taxon>Strongyloidoidea</taxon>
        <taxon>Steinernematidae</taxon>
        <taxon>Steinernema</taxon>
    </lineage>
</organism>
<dbReference type="AlphaFoldDB" id="A0A4U8UQF6"/>
<keyword evidence="1" id="KW-1133">Transmembrane helix</keyword>
<keyword evidence="1" id="KW-0812">Transmembrane</keyword>
<accession>A0A4U8UQF6</accession>
<evidence type="ECO:0000256" key="1">
    <source>
        <dbReference type="SAM" id="Phobius"/>
    </source>
</evidence>
<proteinExistence type="predicted"/>
<dbReference type="EMBL" id="AZBU02000001">
    <property type="protein sequence ID" value="TMS35450.1"/>
    <property type="molecule type" value="Genomic_DNA"/>
</dbReference>
<evidence type="ECO:0000313" key="2">
    <source>
        <dbReference type="EMBL" id="TMS35450.1"/>
    </source>
</evidence>
<keyword evidence="3" id="KW-1185">Reference proteome</keyword>
<keyword evidence="1" id="KW-0472">Membrane</keyword>
<dbReference type="Proteomes" id="UP000298663">
    <property type="component" value="Unassembled WGS sequence"/>
</dbReference>
<sequence>MDEPDDQRLRRSVFICRFDNQLRQAKIQRPIWILMRIANVGFRLNFFSDARINLIPVIVLAGLVLLIAAMIAVRLRKQKLRVAAEETLPLLTVERALHSFSS</sequence>
<gene>
    <name evidence="2" type="ORF">L596_002852</name>
</gene>
<reference evidence="2 3" key="2">
    <citation type="journal article" date="2019" name="G3 (Bethesda)">
        <title>Hybrid Assembly of the Genome of the Entomopathogenic Nematode Steinernema carpocapsae Identifies the X-Chromosome.</title>
        <authorList>
            <person name="Serra L."/>
            <person name="Macchietto M."/>
            <person name="Macias-Munoz A."/>
            <person name="McGill C.J."/>
            <person name="Rodriguez I.M."/>
            <person name="Rodriguez B."/>
            <person name="Murad R."/>
            <person name="Mortazavi A."/>
        </authorList>
    </citation>
    <scope>NUCLEOTIDE SEQUENCE [LARGE SCALE GENOMIC DNA]</scope>
    <source>
        <strain evidence="2 3">ALL</strain>
    </source>
</reference>
<feature type="transmembrane region" description="Helical" evidence="1">
    <location>
        <begin position="54"/>
        <end position="73"/>
    </location>
</feature>
<reference evidence="2 3" key="1">
    <citation type="journal article" date="2015" name="Genome Biol.">
        <title>Comparative genomics of Steinernema reveals deeply conserved gene regulatory networks.</title>
        <authorList>
            <person name="Dillman A.R."/>
            <person name="Macchietto M."/>
            <person name="Porter C.F."/>
            <person name="Rogers A."/>
            <person name="Williams B."/>
            <person name="Antoshechkin I."/>
            <person name="Lee M.M."/>
            <person name="Goodwin Z."/>
            <person name="Lu X."/>
            <person name="Lewis E.E."/>
            <person name="Goodrich-Blair H."/>
            <person name="Stock S.P."/>
            <person name="Adams B.J."/>
            <person name="Sternberg P.W."/>
            <person name="Mortazavi A."/>
        </authorList>
    </citation>
    <scope>NUCLEOTIDE SEQUENCE [LARGE SCALE GENOMIC DNA]</scope>
    <source>
        <strain evidence="2 3">ALL</strain>
    </source>
</reference>
<evidence type="ECO:0000313" key="3">
    <source>
        <dbReference type="Proteomes" id="UP000298663"/>
    </source>
</evidence>
<name>A0A4U8UQF6_STECR</name>
<protein>
    <submittedName>
        <fullName evidence="2">Uncharacterized protein</fullName>
    </submittedName>
</protein>